<gene>
    <name evidence="1" type="ORF">SPELUC_LOCUS11371</name>
</gene>
<evidence type="ECO:0000313" key="2">
    <source>
        <dbReference type="Proteomes" id="UP000789366"/>
    </source>
</evidence>
<sequence>MGKCKRSWRSKSMNSIHRNQNTRNIAPKKNENPNIDLIDINEMTGNNDNNSHNSQFWWDKLINLSNNNRIRAYSPKWNRLCSECGSQLLSSESRNFCCNSLLRRLIPPLRPLSLALQNLYESNANINFGHYSRQYNSLFSFTTLGYTGGVIHLPHPHAFAINGRAYHQIHSANTRDQNIVNLIEQELAIVNLFIQGLYQLRNTNYPQAQLIIQQPTANAEIAACTIVHSTAIVHERSIQIWRINESKPEYINILNEHYEALQYPLFFPYDEVGWQVHWTDATNSYSHKISQVDYYRYHIMTEPRFHLLGCLFNEYLVDMFSRADDERLQFIHKEQHRFQKGGQEEDESLGDEAELHPNNIYLPASHTLSYRWSYKKTMDALAVVSKLGRPTLFITFTTNPHWQEIQQQLHDGQNYADRPDIVVRVFKQCLIYLRQLLKKYFGKIIYYIDAIEFQKRGLPHAHIIIKSTPNLLKPEDIDKLISAELLLGNNFQQTYLRDLGPDRAMISVQMEENNKTEHKIIDEIKDYLNA</sequence>
<feature type="non-terminal residue" evidence="1">
    <location>
        <position position="530"/>
    </location>
</feature>
<accession>A0ACA9PCN4</accession>
<name>A0ACA9PCN4_9GLOM</name>
<comment type="caution">
    <text evidence="1">The sequence shown here is derived from an EMBL/GenBank/DDBJ whole genome shotgun (WGS) entry which is preliminary data.</text>
</comment>
<reference evidence="1" key="1">
    <citation type="submission" date="2021-06" db="EMBL/GenBank/DDBJ databases">
        <authorList>
            <person name="Kallberg Y."/>
            <person name="Tangrot J."/>
            <person name="Rosling A."/>
        </authorList>
    </citation>
    <scope>NUCLEOTIDE SEQUENCE</scope>
    <source>
        <strain evidence="1">28 12/20/2015</strain>
    </source>
</reference>
<proteinExistence type="predicted"/>
<evidence type="ECO:0000313" key="1">
    <source>
        <dbReference type="EMBL" id="CAG8702987.1"/>
    </source>
</evidence>
<dbReference type="EMBL" id="CAJVPW010023952">
    <property type="protein sequence ID" value="CAG8702987.1"/>
    <property type="molecule type" value="Genomic_DNA"/>
</dbReference>
<organism evidence="1 2">
    <name type="scientific">Cetraspora pellucida</name>
    <dbReference type="NCBI Taxonomy" id="1433469"/>
    <lineage>
        <taxon>Eukaryota</taxon>
        <taxon>Fungi</taxon>
        <taxon>Fungi incertae sedis</taxon>
        <taxon>Mucoromycota</taxon>
        <taxon>Glomeromycotina</taxon>
        <taxon>Glomeromycetes</taxon>
        <taxon>Diversisporales</taxon>
        <taxon>Gigasporaceae</taxon>
        <taxon>Cetraspora</taxon>
    </lineage>
</organism>
<dbReference type="Proteomes" id="UP000789366">
    <property type="component" value="Unassembled WGS sequence"/>
</dbReference>
<protein>
    <submittedName>
        <fullName evidence="1">7932_t:CDS:1</fullName>
    </submittedName>
</protein>
<keyword evidence="2" id="KW-1185">Reference proteome</keyword>